<proteinExistence type="predicted"/>
<evidence type="ECO:0000313" key="1">
    <source>
        <dbReference type="EMBL" id="KAF8449182.1"/>
    </source>
</evidence>
<sequence length="126" mass="14330">MDFRFLVEQDSDDGFNVTLLQTGNEENLSNFEDPGGKNPSCTNPYSDGFSGAQYYKDLSYHLEPWVRTPKTIPSPRSGRTWSDDLKRWGIIGTPFPRSLMNNGSMCYEPLCTLRTFSLGPREYTLS</sequence>
<keyword evidence="2" id="KW-1185">Reference proteome</keyword>
<comment type="caution">
    <text evidence="1">The sequence shown here is derived from an EMBL/GenBank/DDBJ whole genome shotgun (WGS) entry which is preliminary data.</text>
</comment>
<reference evidence="1" key="2">
    <citation type="journal article" date="2020" name="Nat. Commun.">
        <title>Large-scale genome sequencing of mycorrhizal fungi provides insights into the early evolution of symbiotic traits.</title>
        <authorList>
            <person name="Miyauchi S."/>
            <person name="Kiss E."/>
            <person name="Kuo A."/>
            <person name="Drula E."/>
            <person name="Kohler A."/>
            <person name="Sanchez-Garcia M."/>
            <person name="Morin E."/>
            <person name="Andreopoulos B."/>
            <person name="Barry K.W."/>
            <person name="Bonito G."/>
            <person name="Buee M."/>
            <person name="Carver A."/>
            <person name="Chen C."/>
            <person name="Cichocki N."/>
            <person name="Clum A."/>
            <person name="Culley D."/>
            <person name="Crous P.W."/>
            <person name="Fauchery L."/>
            <person name="Girlanda M."/>
            <person name="Hayes R.D."/>
            <person name="Keri Z."/>
            <person name="LaButti K."/>
            <person name="Lipzen A."/>
            <person name="Lombard V."/>
            <person name="Magnuson J."/>
            <person name="Maillard F."/>
            <person name="Murat C."/>
            <person name="Nolan M."/>
            <person name="Ohm R.A."/>
            <person name="Pangilinan J."/>
            <person name="Pereira M.F."/>
            <person name="Perotto S."/>
            <person name="Peter M."/>
            <person name="Pfister S."/>
            <person name="Riley R."/>
            <person name="Sitrit Y."/>
            <person name="Stielow J.B."/>
            <person name="Szollosi G."/>
            <person name="Zifcakova L."/>
            <person name="Stursova M."/>
            <person name="Spatafora J.W."/>
            <person name="Tedersoo L."/>
            <person name="Vaario L.M."/>
            <person name="Yamada A."/>
            <person name="Yan M."/>
            <person name="Wang P."/>
            <person name="Xu J."/>
            <person name="Bruns T."/>
            <person name="Baldrian P."/>
            <person name="Vilgalys R."/>
            <person name="Dunand C."/>
            <person name="Henrissat B."/>
            <person name="Grigoriev I.V."/>
            <person name="Hibbett D."/>
            <person name="Nagy L.G."/>
            <person name="Martin F.M."/>
        </authorList>
    </citation>
    <scope>NUCLEOTIDE SEQUENCE</scope>
    <source>
        <strain evidence="1">BED1</strain>
    </source>
</reference>
<evidence type="ECO:0000313" key="2">
    <source>
        <dbReference type="Proteomes" id="UP001194468"/>
    </source>
</evidence>
<reference evidence="1" key="1">
    <citation type="submission" date="2019-10" db="EMBL/GenBank/DDBJ databases">
        <authorList>
            <consortium name="DOE Joint Genome Institute"/>
            <person name="Kuo A."/>
            <person name="Miyauchi S."/>
            <person name="Kiss E."/>
            <person name="Drula E."/>
            <person name="Kohler A."/>
            <person name="Sanchez-Garcia M."/>
            <person name="Andreopoulos B."/>
            <person name="Barry K.W."/>
            <person name="Bonito G."/>
            <person name="Buee M."/>
            <person name="Carver A."/>
            <person name="Chen C."/>
            <person name="Cichocki N."/>
            <person name="Clum A."/>
            <person name="Culley D."/>
            <person name="Crous P.W."/>
            <person name="Fauchery L."/>
            <person name="Girlanda M."/>
            <person name="Hayes R."/>
            <person name="Keri Z."/>
            <person name="LaButti K."/>
            <person name="Lipzen A."/>
            <person name="Lombard V."/>
            <person name="Magnuson J."/>
            <person name="Maillard F."/>
            <person name="Morin E."/>
            <person name="Murat C."/>
            <person name="Nolan M."/>
            <person name="Ohm R."/>
            <person name="Pangilinan J."/>
            <person name="Pereira M."/>
            <person name="Perotto S."/>
            <person name="Peter M."/>
            <person name="Riley R."/>
            <person name="Sitrit Y."/>
            <person name="Stielow B."/>
            <person name="Szollosi G."/>
            <person name="Zifcakova L."/>
            <person name="Stursova M."/>
            <person name="Spatafora J.W."/>
            <person name="Tedersoo L."/>
            <person name="Vaario L.-M."/>
            <person name="Yamada A."/>
            <person name="Yan M."/>
            <person name="Wang P."/>
            <person name="Xu J."/>
            <person name="Bruns T."/>
            <person name="Baldrian P."/>
            <person name="Vilgalys R."/>
            <person name="Henrissat B."/>
            <person name="Grigoriev I.V."/>
            <person name="Hibbett D."/>
            <person name="Nagy L.G."/>
            <person name="Martin F.M."/>
        </authorList>
    </citation>
    <scope>NUCLEOTIDE SEQUENCE</scope>
    <source>
        <strain evidence="1">BED1</strain>
    </source>
</reference>
<dbReference type="Proteomes" id="UP001194468">
    <property type="component" value="Unassembled WGS sequence"/>
</dbReference>
<dbReference type="AlphaFoldDB" id="A0AAD4C4Z2"/>
<dbReference type="EMBL" id="WHUW01000003">
    <property type="protein sequence ID" value="KAF8449182.1"/>
    <property type="molecule type" value="Genomic_DNA"/>
</dbReference>
<gene>
    <name evidence="1" type="ORF">L210DRAFT_3500694</name>
</gene>
<protein>
    <submittedName>
        <fullName evidence="1">Uncharacterized protein</fullName>
    </submittedName>
</protein>
<accession>A0AAD4C4Z2</accession>
<name>A0AAD4C4Z2_BOLED</name>
<organism evidence="1 2">
    <name type="scientific">Boletus edulis BED1</name>
    <dbReference type="NCBI Taxonomy" id="1328754"/>
    <lineage>
        <taxon>Eukaryota</taxon>
        <taxon>Fungi</taxon>
        <taxon>Dikarya</taxon>
        <taxon>Basidiomycota</taxon>
        <taxon>Agaricomycotina</taxon>
        <taxon>Agaricomycetes</taxon>
        <taxon>Agaricomycetidae</taxon>
        <taxon>Boletales</taxon>
        <taxon>Boletineae</taxon>
        <taxon>Boletaceae</taxon>
        <taxon>Boletoideae</taxon>
        <taxon>Boletus</taxon>
    </lineage>
</organism>